<evidence type="ECO:0000256" key="5">
    <source>
        <dbReference type="ARBA" id="ARBA00024196"/>
    </source>
</evidence>
<dbReference type="GO" id="GO:0000398">
    <property type="term" value="P:mRNA splicing, via spliceosome"/>
    <property type="evidence" value="ECO:0007669"/>
    <property type="project" value="InterPro"/>
</dbReference>
<dbReference type="SUPFAM" id="SSF52058">
    <property type="entry name" value="L domain-like"/>
    <property type="match status" value="1"/>
</dbReference>
<dbReference type="GO" id="GO:0030620">
    <property type="term" value="F:U2 snRNA binding"/>
    <property type="evidence" value="ECO:0007669"/>
    <property type="project" value="InterPro"/>
</dbReference>
<comment type="subcellular location">
    <subcellularLocation>
        <location evidence="1">Nucleus</location>
    </subcellularLocation>
</comment>
<dbReference type="InterPro" id="IPR032675">
    <property type="entry name" value="LRR_dom_sf"/>
</dbReference>
<evidence type="ECO:0000256" key="2">
    <source>
        <dbReference type="ARBA" id="ARBA00022614"/>
    </source>
</evidence>
<dbReference type="PANTHER" id="PTHR10552:SF6">
    <property type="entry name" value="U2 SMALL NUCLEAR RIBONUCLEOPROTEIN A"/>
    <property type="match status" value="1"/>
</dbReference>
<evidence type="ECO:0000256" key="3">
    <source>
        <dbReference type="ARBA" id="ARBA00022737"/>
    </source>
</evidence>
<dbReference type="InterPro" id="IPR044640">
    <property type="entry name" value="RU2A"/>
</dbReference>
<dbReference type="EMBL" id="HBFR01012864">
    <property type="protein sequence ID" value="CAD8882115.1"/>
    <property type="molecule type" value="Transcribed_RNA"/>
</dbReference>
<reference evidence="6" key="1">
    <citation type="submission" date="2021-01" db="EMBL/GenBank/DDBJ databases">
        <authorList>
            <person name="Corre E."/>
            <person name="Pelletier E."/>
            <person name="Niang G."/>
            <person name="Scheremetjew M."/>
            <person name="Finn R."/>
            <person name="Kale V."/>
            <person name="Holt S."/>
            <person name="Cochrane G."/>
            <person name="Meng A."/>
            <person name="Brown T."/>
            <person name="Cohen L."/>
        </authorList>
    </citation>
    <scope>NUCLEOTIDE SEQUENCE</scope>
    <source>
        <strain evidence="6">308</strain>
    </source>
</reference>
<sequence>MPRLTASLIETSPSRFNPLGQWEISLREQRIPAIENLSTHNLPNTYECIDLSCNAIAHFGNFPSNMCQKDGKVRSLLLCKNGIRGLDNSERLKRGLYGLKILSLEENKVERLSDITMLGEALSETLEDLVLIGNPVTRRQYYRLYTIACIASLKTLDYCRVTLKERNNAKRLLASAAGAAFLNDIKIEGKRAEKELKNGVQTFNPGEGGDVKEGYIANFTAEKKQKIKEMIAKAKSADEIERIEESVRRGVFPGEDVVTQK</sequence>
<keyword evidence="4" id="KW-0539">Nucleus</keyword>
<proteinExistence type="inferred from homology"/>
<keyword evidence="3" id="KW-0677">Repeat</keyword>
<evidence type="ECO:0000256" key="1">
    <source>
        <dbReference type="ARBA" id="ARBA00004123"/>
    </source>
</evidence>
<evidence type="ECO:0000313" key="6">
    <source>
        <dbReference type="EMBL" id="CAD8882115.1"/>
    </source>
</evidence>
<comment type="similarity">
    <text evidence="5">Belongs to the U2 small nuclear ribonucleoprotein A family.</text>
</comment>
<accession>A0A7S1BC94</accession>
<dbReference type="GO" id="GO:0005686">
    <property type="term" value="C:U2 snRNP"/>
    <property type="evidence" value="ECO:0007669"/>
    <property type="project" value="TreeGrafter"/>
</dbReference>
<name>A0A7S1BC94_9STRA</name>
<evidence type="ECO:0000256" key="4">
    <source>
        <dbReference type="ARBA" id="ARBA00023242"/>
    </source>
</evidence>
<dbReference type="AlphaFoldDB" id="A0A7S1BC94"/>
<evidence type="ECO:0008006" key="7">
    <source>
        <dbReference type="Google" id="ProtNLM"/>
    </source>
</evidence>
<dbReference type="Pfam" id="PF14580">
    <property type="entry name" value="LRR_9"/>
    <property type="match status" value="1"/>
</dbReference>
<protein>
    <recommendedName>
        <fullName evidence="7">U2A'/phosphoprotein 32 family A C-terminal domain-containing protein</fullName>
    </recommendedName>
</protein>
<gene>
    <name evidence="6" type="ORF">CHYS00102_LOCUS9303</name>
</gene>
<organism evidence="6">
    <name type="scientific">Corethron hystrix</name>
    <dbReference type="NCBI Taxonomy" id="216773"/>
    <lineage>
        <taxon>Eukaryota</taxon>
        <taxon>Sar</taxon>
        <taxon>Stramenopiles</taxon>
        <taxon>Ochrophyta</taxon>
        <taxon>Bacillariophyta</taxon>
        <taxon>Coscinodiscophyceae</taxon>
        <taxon>Corethrophycidae</taxon>
        <taxon>Corethrales</taxon>
        <taxon>Corethraceae</taxon>
        <taxon>Corethron</taxon>
    </lineage>
</organism>
<keyword evidence="2" id="KW-0433">Leucine-rich repeat</keyword>
<dbReference type="PANTHER" id="PTHR10552">
    <property type="entry name" value="U2 SMALL NUCLEAR RIBONUCLEOPROTEIN A"/>
    <property type="match status" value="1"/>
</dbReference>
<dbReference type="Gene3D" id="3.80.10.10">
    <property type="entry name" value="Ribonuclease Inhibitor"/>
    <property type="match status" value="1"/>
</dbReference>